<evidence type="ECO:0008006" key="5">
    <source>
        <dbReference type="Google" id="ProtNLM"/>
    </source>
</evidence>
<dbReference type="PANTHER" id="PTHR47197:SF3">
    <property type="entry name" value="DIHYDRO-HEME D1 DEHYDROGENASE"/>
    <property type="match status" value="1"/>
</dbReference>
<dbReference type="InterPro" id="IPR015943">
    <property type="entry name" value="WD40/YVTN_repeat-like_dom_sf"/>
</dbReference>
<organism evidence="3 4">
    <name type="scientific">Ectorhizobium quercum</name>
    <dbReference type="NCBI Taxonomy" id="2965071"/>
    <lineage>
        <taxon>Bacteria</taxon>
        <taxon>Pseudomonadati</taxon>
        <taxon>Pseudomonadota</taxon>
        <taxon>Alphaproteobacteria</taxon>
        <taxon>Hyphomicrobiales</taxon>
        <taxon>Rhizobiaceae</taxon>
        <taxon>Ectorhizobium</taxon>
    </lineage>
</organism>
<comment type="caution">
    <text evidence="3">The sequence shown here is derived from an EMBL/GenBank/DDBJ whole genome shotgun (WGS) entry which is preliminary data.</text>
</comment>
<name>A0AAE3MW47_9HYPH</name>
<dbReference type="SUPFAM" id="SSF51004">
    <property type="entry name" value="C-terminal (heme d1) domain of cytochrome cd1-nitrite reductase"/>
    <property type="match status" value="1"/>
</dbReference>
<feature type="signal peptide" evidence="2">
    <location>
        <begin position="1"/>
        <end position="22"/>
    </location>
</feature>
<dbReference type="PANTHER" id="PTHR47197">
    <property type="entry name" value="PROTEIN NIRF"/>
    <property type="match status" value="1"/>
</dbReference>
<sequence>MKTVAYRLMLLTTILASGYSYANAQSVFSTAPEPEFQGSVSASSAERGQPIYAGSEITLSGDRFAPGQEVTIWRGATQLTTEPLKADGEGKFRWSATIPDDAAVGQHYLVVNAENPAASSVFKVKVSPKVDLFGDDKFVLTGSKLVRGLYQAAYSDKNDALFVTAAVGRPPVKESALVKIDPATLEISAQISPEAAPAPERGAGPAGGPGAGQEGPREGGVFAVYGIGLDDSKDTVWVTNTRQNTIAVYKQSDLSLVKQFEPSAISHPRDVVVDEARGHAYVSAARTNVVAVVDTNTLEIVKNIEIRSGKRGREQFGAASLAIDEAAGKLVTVSLTTNELAIIDLETQNVEKVIPVKGALSAIGVAYDHDSKRAFVASQGSDNLAIVDTDSGETLHTVPVGAGALSVTFDPVNHLAFVSNRGAGTVTVVSPDGEIVANLDGGSNPNHVIADGKGNVYAINKSRGEDDPTGDRISKIEPKS</sequence>
<feature type="compositionally biased region" description="Basic and acidic residues" evidence="1">
    <location>
        <begin position="462"/>
        <end position="480"/>
    </location>
</feature>
<dbReference type="InterPro" id="IPR051200">
    <property type="entry name" value="Host-pathogen_enzymatic-act"/>
</dbReference>
<accession>A0AAE3MW47</accession>
<evidence type="ECO:0000313" key="4">
    <source>
        <dbReference type="Proteomes" id="UP001208771"/>
    </source>
</evidence>
<evidence type="ECO:0000256" key="2">
    <source>
        <dbReference type="SAM" id="SignalP"/>
    </source>
</evidence>
<feature type="chain" id="PRO_5041935453" description="40-residue YVTN family beta-propeller repeat-containing protein" evidence="2">
    <location>
        <begin position="23"/>
        <end position="480"/>
    </location>
</feature>
<dbReference type="Proteomes" id="UP001208771">
    <property type="component" value="Unassembled WGS sequence"/>
</dbReference>
<protein>
    <recommendedName>
        <fullName evidence="5">40-residue YVTN family beta-propeller repeat-containing protein</fullName>
    </recommendedName>
</protein>
<dbReference type="Gene3D" id="2.130.10.10">
    <property type="entry name" value="YVTN repeat-like/Quinoprotein amine dehydrogenase"/>
    <property type="match status" value="1"/>
</dbReference>
<keyword evidence="4" id="KW-1185">Reference proteome</keyword>
<keyword evidence="2" id="KW-0732">Signal</keyword>
<evidence type="ECO:0000313" key="3">
    <source>
        <dbReference type="EMBL" id="MCX8995974.1"/>
    </source>
</evidence>
<feature type="compositionally biased region" description="Gly residues" evidence="1">
    <location>
        <begin position="204"/>
        <end position="213"/>
    </location>
</feature>
<evidence type="ECO:0000256" key="1">
    <source>
        <dbReference type="SAM" id="MobiDB-lite"/>
    </source>
</evidence>
<feature type="region of interest" description="Disordered" evidence="1">
    <location>
        <begin position="195"/>
        <end position="215"/>
    </location>
</feature>
<proteinExistence type="predicted"/>
<dbReference type="AlphaFoldDB" id="A0AAE3MW47"/>
<dbReference type="InterPro" id="IPR011048">
    <property type="entry name" value="Haem_d1_sf"/>
</dbReference>
<dbReference type="RefSeq" id="WP_306409737.1">
    <property type="nucleotide sequence ID" value="NZ_JANFPI010000001.1"/>
</dbReference>
<gene>
    <name evidence="3" type="ORF">NOF55_02540</name>
</gene>
<reference evidence="3" key="1">
    <citation type="submission" date="2022-07" db="EMBL/GenBank/DDBJ databases">
        <title>Ectorhizobium quercum gen.nov., sp. nov.</title>
        <authorList>
            <person name="Ma T."/>
            <person name="Li Y."/>
        </authorList>
    </citation>
    <scope>NUCLEOTIDE SEQUENCE</scope>
    <source>
        <strain evidence="3">BDR2-2</strain>
    </source>
</reference>
<dbReference type="EMBL" id="JANFPI010000001">
    <property type="protein sequence ID" value="MCX8995974.1"/>
    <property type="molecule type" value="Genomic_DNA"/>
</dbReference>
<feature type="region of interest" description="Disordered" evidence="1">
    <location>
        <begin position="461"/>
        <end position="480"/>
    </location>
</feature>